<keyword evidence="2" id="KW-1185">Reference proteome</keyword>
<dbReference type="EMBL" id="JAINUG010000084">
    <property type="protein sequence ID" value="KAJ8399215.1"/>
    <property type="molecule type" value="Genomic_DNA"/>
</dbReference>
<gene>
    <name evidence="1" type="ORF">AAFF_G00412530</name>
</gene>
<dbReference type="Proteomes" id="UP001221898">
    <property type="component" value="Unassembled WGS sequence"/>
</dbReference>
<reference evidence="1" key="1">
    <citation type="journal article" date="2023" name="Science">
        <title>Genome structures resolve the early diversification of teleost fishes.</title>
        <authorList>
            <person name="Parey E."/>
            <person name="Louis A."/>
            <person name="Montfort J."/>
            <person name="Bouchez O."/>
            <person name="Roques C."/>
            <person name="Iampietro C."/>
            <person name="Lluch J."/>
            <person name="Castinel A."/>
            <person name="Donnadieu C."/>
            <person name="Desvignes T."/>
            <person name="Floi Bucao C."/>
            <person name="Jouanno E."/>
            <person name="Wen M."/>
            <person name="Mejri S."/>
            <person name="Dirks R."/>
            <person name="Jansen H."/>
            <person name="Henkel C."/>
            <person name="Chen W.J."/>
            <person name="Zahm M."/>
            <person name="Cabau C."/>
            <person name="Klopp C."/>
            <person name="Thompson A.W."/>
            <person name="Robinson-Rechavi M."/>
            <person name="Braasch I."/>
            <person name="Lecointre G."/>
            <person name="Bobe J."/>
            <person name="Postlethwait J.H."/>
            <person name="Berthelot C."/>
            <person name="Roest Crollius H."/>
            <person name="Guiguen Y."/>
        </authorList>
    </citation>
    <scope>NUCLEOTIDE SEQUENCE</scope>
    <source>
        <strain evidence="1">NC1722</strain>
    </source>
</reference>
<accession>A0AAD7SB02</accession>
<sequence length="122" mass="12934">MPVEVLTFSPLLTGLIKSFLLSEECSSGLAPLCLSGPPPSPPLRSVPIAIVFARGQERGGRLGFVTARLCGRRGGGSECGRPRLKPGVLRERGASLAPALRGLLRSARVPPAASRRRRSQPR</sequence>
<organism evidence="1 2">
    <name type="scientific">Aldrovandia affinis</name>
    <dbReference type="NCBI Taxonomy" id="143900"/>
    <lineage>
        <taxon>Eukaryota</taxon>
        <taxon>Metazoa</taxon>
        <taxon>Chordata</taxon>
        <taxon>Craniata</taxon>
        <taxon>Vertebrata</taxon>
        <taxon>Euteleostomi</taxon>
        <taxon>Actinopterygii</taxon>
        <taxon>Neopterygii</taxon>
        <taxon>Teleostei</taxon>
        <taxon>Notacanthiformes</taxon>
        <taxon>Halosauridae</taxon>
        <taxon>Aldrovandia</taxon>
    </lineage>
</organism>
<evidence type="ECO:0000313" key="1">
    <source>
        <dbReference type="EMBL" id="KAJ8399215.1"/>
    </source>
</evidence>
<comment type="caution">
    <text evidence="1">The sequence shown here is derived from an EMBL/GenBank/DDBJ whole genome shotgun (WGS) entry which is preliminary data.</text>
</comment>
<name>A0AAD7SB02_9TELE</name>
<proteinExistence type="predicted"/>
<dbReference type="AlphaFoldDB" id="A0AAD7SB02"/>
<evidence type="ECO:0000313" key="2">
    <source>
        <dbReference type="Proteomes" id="UP001221898"/>
    </source>
</evidence>
<protein>
    <submittedName>
        <fullName evidence="1">Uncharacterized protein</fullName>
    </submittedName>
</protein>